<dbReference type="RefSeq" id="WP_051457315.1">
    <property type="nucleotide sequence ID" value="NZ_CBCPHX010000003.1"/>
</dbReference>
<dbReference type="Pfam" id="PF19700">
    <property type="entry name" value="DUF6198"/>
    <property type="match status" value="1"/>
</dbReference>
<feature type="transmembrane region" description="Helical" evidence="1">
    <location>
        <begin position="150"/>
        <end position="170"/>
    </location>
</feature>
<sequence length="213" mass="24057">MKKILIYLFISLNLNAFGNALTIKINLGSAPWTGLATNAAFFFKVPIGVTLTVVGVTALIINYFAYKDSSVKRSMFNLLFLLSFSYLVDLWYYILPDITIESYTIRLALNILGIIFIAAGVSIYLRLNVVLHPVDELLQIFRLQVYRGNVVKAQITSLSIPLLGSLVFWIVSGNLYAVNVATLFSFLFMGYFIVFFDKYFFPNLKLNAQISNK</sequence>
<feature type="transmembrane region" description="Helical" evidence="1">
    <location>
        <begin position="40"/>
        <end position="64"/>
    </location>
</feature>
<evidence type="ECO:0000256" key="1">
    <source>
        <dbReference type="SAM" id="Phobius"/>
    </source>
</evidence>
<keyword evidence="1" id="KW-0812">Transmembrane</keyword>
<dbReference type="EMBL" id="OUNC01000023">
    <property type="protein sequence ID" value="SPP28753.1"/>
    <property type="molecule type" value="Genomic_DNA"/>
</dbReference>
<keyword evidence="1" id="KW-0472">Membrane</keyword>
<proteinExistence type="predicted"/>
<protein>
    <submittedName>
        <fullName evidence="2">Uncharacterized protein</fullName>
    </submittedName>
</protein>
<dbReference type="STRING" id="2756.BFR44_01245"/>
<reference evidence="5" key="3">
    <citation type="submission" date="2018-04" db="EMBL/GenBank/DDBJ databases">
        <authorList>
            <person name="Illikoud N."/>
        </authorList>
    </citation>
    <scope>NUCLEOTIDE SEQUENCE [LARGE SCALE GENOMIC DNA]</scope>
</reference>
<organism evidence="2 4">
    <name type="scientific">Brochothrix thermosphacta</name>
    <name type="common">Microbacterium thermosphactum</name>
    <dbReference type="NCBI Taxonomy" id="2756"/>
    <lineage>
        <taxon>Bacteria</taxon>
        <taxon>Bacillati</taxon>
        <taxon>Bacillota</taxon>
        <taxon>Bacilli</taxon>
        <taxon>Bacillales</taxon>
        <taxon>Listeriaceae</taxon>
        <taxon>Brochothrix</taxon>
    </lineage>
</organism>
<dbReference type="InterPro" id="IPR038750">
    <property type="entry name" value="YczE/YyaS-like"/>
</dbReference>
<evidence type="ECO:0000313" key="2">
    <source>
        <dbReference type="EMBL" id="ATF25323.1"/>
    </source>
</evidence>
<gene>
    <name evidence="3" type="ORF">BTBSAS_30071</name>
    <name evidence="2" type="ORF">CNY62_02340</name>
</gene>
<dbReference type="KEGG" id="bths:CNY62_02340"/>
<feature type="transmembrane region" description="Helical" evidence="1">
    <location>
        <begin position="107"/>
        <end position="129"/>
    </location>
</feature>
<dbReference type="EMBL" id="CP023483">
    <property type="protein sequence ID" value="ATF25323.1"/>
    <property type="molecule type" value="Genomic_DNA"/>
</dbReference>
<dbReference type="PANTHER" id="PTHR40078:SF1">
    <property type="entry name" value="INTEGRAL MEMBRANE PROTEIN"/>
    <property type="match status" value="1"/>
</dbReference>
<feature type="transmembrane region" description="Helical" evidence="1">
    <location>
        <begin position="176"/>
        <end position="196"/>
    </location>
</feature>
<evidence type="ECO:0000313" key="5">
    <source>
        <dbReference type="Proteomes" id="UP000270190"/>
    </source>
</evidence>
<evidence type="ECO:0000313" key="4">
    <source>
        <dbReference type="Proteomes" id="UP000243591"/>
    </source>
</evidence>
<name>A0A1D2LTN5_BROTH</name>
<accession>A0A1D2LTN5</accession>
<evidence type="ECO:0000313" key="3">
    <source>
        <dbReference type="EMBL" id="SPP28753.1"/>
    </source>
</evidence>
<dbReference type="Proteomes" id="UP000243591">
    <property type="component" value="Chromosome"/>
</dbReference>
<dbReference type="PANTHER" id="PTHR40078">
    <property type="entry name" value="INTEGRAL MEMBRANE PROTEIN-RELATED"/>
    <property type="match status" value="1"/>
</dbReference>
<reference evidence="3" key="2">
    <citation type="submission" date="2018-04" db="EMBL/GenBank/DDBJ databases">
        <authorList>
            <person name="Go L.Y."/>
            <person name="Mitchell J.A."/>
        </authorList>
    </citation>
    <scope>NUCLEOTIDE SEQUENCE</scope>
    <source>
        <strain evidence="3">BSAS1 3</strain>
    </source>
</reference>
<keyword evidence="4" id="KW-1185">Reference proteome</keyword>
<dbReference type="Proteomes" id="UP000270190">
    <property type="component" value="Unassembled WGS sequence"/>
</dbReference>
<dbReference type="AlphaFoldDB" id="A0A1D2LTN5"/>
<feature type="transmembrane region" description="Helical" evidence="1">
    <location>
        <begin position="76"/>
        <end position="95"/>
    </location>
</feature>
<keyword evidence="1" id="KW-1133">Transmembrane helix</keyword>
<reference evidence="2 4" key="1">
    <citation type="submission" date="2017-09" db="EMBL/GenBank/DDBJ databases">
        <title>Complete Genome Sequences of Two Strains of the Meat Spoilage Bacterium Brochothrix thermosphacta Isolated from Ground Chicken.</title>
        <authorList>
            <person name="Paoli G.C."/>
            <person name="Wijey C."/>
            <person name="Chen C.-Y."/>
            <person name="Nguyen L."/>
            <person name="Yan X."/>
            <person name="Irwin P.L."/>
        </authorList>
    </citation>
    <scope>NUCLEOTIDE SEQUENCE [LARGE SCALE GENOMIC DNA]</scope>
    <source>
        <strain evidence="2 4">BI</strain>
    </source>
</reference>
<dbReference type="OrthoDB" id="1902994at2"/>